<dbReference type="SMART" id="SM00980">
    <property type="entry name" value="THAP"/>
    <property type="match status" value="1"/>
</dbReference>
<keyword evidence="2 5" id="KW-0863">Zinc-finger</keyword>
<keyword evidence="4 5" id="KW-0238">DNA-binding</keyword>
<organism evidence="7 8">
    <name type="scientific">Hypothenemus hampei</name>
    <name type="common">Coffee berry borer</name>
    <dbReference type="NCBI Taxonomy" id="57062"/>
    <lineage>
        <taxon>Eukaryota</taxon>
        <taxon>Metazoa</taxon>
        <taxon>Ecdysozoa</taxon>
        <taxon>Arthropoda</taxon>
        <taxon>Hexapoda</taxon>
        <taxon>Insecta</taxon>
        <taxon>Pterygota</taxon>
        <taxon>Neoptera</taxon>
        <taxon>Endopterygota</taxon>
        <taxon>Coleoptera</taxon>
        <taxon>Polyphaga</taxon>
        <taxon>Cucujiformia</taxon>
        <taxon>Curculionidae</taxon>
        <taxon>Scolytinae</taxon>
        <taxon>Hypothenemus</taxon>
    </lineage>
</organism>
<feature type="domain" description="THAP-type" evidence="6">
    <location>
        <begin position="1"/>
        <end position="79"/>
    </location>
</feature>
<sequence length="200" mass="22942">MPSCAAIGCTNSSKKGFLMKRFSRDPKRRLEWTTQVNRINWEPTDFSVLCEVHFEPELWEKTRQDGSRKLRYNAIPTNFSFRNSKPILKSPSSPFLPNTNSITISKVPQLPLSMGPCCSKTIDVELSPDSPTSISNVLQYSGDEISESSSEPCNEKKLALFNKLSDKQSLEMYRKLYKRKSASFNKLKNKFRQAKYEIKV</sequence>
<accession>A0ABD1E4I9</accession>
<reference evidence="7 8" key="1">
    <citation type="submission" date="2024-05" db="EMBL/GenBank/DDBJ databases">
        <title>Genetic variation in Jamaican populations of the coffee berry borer (Hypothenemus hampei).</title>
        <authorList>
            <person name="Errbii M."/>
            <person name="Myrie A."/>
        </authorList>
    </citation>
    <scope>NUCLEOTIDE SEQUENCE [LARGE SCALE GENOMIC DNA]</scope>
    <source>
        <strain evidence="7">JA-Hopewell-2020-01-JO</strain>
        <tissue evidence="7">Whole body</tissue>
    </source>
</reference>
<dbReference type="EMBL" id="JBDJPC010000013">
    <property type="protein sequence ID" value="KAL1488867.1"/>
    <property type="molecule type" value="Genomic_DNA"/>
</dbReference>
<dbReference type="GO" id="GO:0008270">
    <property type="term" value="F:zinc ion binding"/>
    <property type="evidence" value="ECO:0007669"/>
    <property type="project" value="UniProtKB-KW"/>
</dbReference>
<evidence type="ECO:0000256" key="3">
    <source>
        <dbReference type="ARBA" id="ARBA00022833"/>
    </source>
</evidence>
<dbReference type="GO" id="GO:0003677">
    <property type="term" value="F:DNA binding"/>
    <property type="evidence" value="ECO:0007669"/>
    <property type="project" value="UniProtKB-UniRule"/>
</dbReference>
<dbReference type="SUPFAM" id="SSF57716">
    <property type="entry name" value="Glucocorticoid receptor-like (DNA-binding domain)"/>
    <property type="match status" value="1"/>
</dbReference>
<dbReference type="PROSITE" id="PS50950">
    <property type="entry name" value="ZF_THAP"/>
    <property type="match status" value="1"/>
</dbReference>
<dbReference type="Proteomes" id="UP001566132">
    <property type="component" value="Unassembled WGS sequence"/>
</dbReference>
<dbReference type="AlphaFoldDB" id="A0ABD1E4I9"/>
<comment type="caution">
    <text evidence="7">The sequence shown here is derived from an EMBL/GenBank/DDBJ whole genome shotgun (WGS) entry which is preliminary data.</text>
</comment>
<evidence type="ECO:0000259" key="6">
    <source>
        <dbReference type="PROSITE" id="PS50950"/>
    </source>
</evidence>
<evidence type="ECO:0000313" key="7">
    <source>
        <dbReference type="EMBL" id="KAL1488867.1"/>
    </source>
</evidence>
<proteinExistence type="predicted"/>
<keyword evidence="1" id="KW-0479">Metal-binding</keyword>
<evidence type="ECO:0000256" key="5">
    <source>
        <dbReference type="PROSITE-ProRule" id="PRU00309"/>
    </source>
</evidence>
<dbReference type="InterPro" id="IPR006612">
    <property type="entry name" value="THAP_Znf"/>
</dbReference>
<evidence type="ECO:0000256" key="2">
    <source>
        <dbReference type="ARBA" id="ARBA00022771"/>
    </source>
</evidence>
<evidence type="ECO:0000256" key="4">
    <source>
        <dbReference type="ARBA" id="ARBA00023125"/>
    </source>
</evidence>
<gene>
    <name evidence="7" type="ORF">ABEB36_014662</name>
</gene>
<keyword evidence="8" id="KW-1185">Reference proteome</keyword>
<protein>
    <recommendedName>
        <fullName evidence="6">THAP-type domain-containing protein</fullName>
    </recommendedName>
</protein>
<evidence type="ECO:0000256" key="1">
    <source>
        <dbReference type="ARBA" id="ARBA00022723"/>
    </source>
</evidence>
<dbReference type="SMART" id="SM00692">
    <property type="entry name" value="DM3"/>
    <property type="match status" value="1"/>
</dbReference>
<dbReference type="PANTHER" id="PTHR47696:SF2">
    <property type="entry name" value="PROVISIONAL ORTHOLOG OF THAP DOMAIN CONTAINING 1"/>
    <property type="match status" value="1"/>
</dbReference>
<keyword evidence="3" id="KW-0862">Zinc</keyword>
<name>A0ABD1E4I9_HYPHA</name>
<evidence type="ECO:0000313" key="8">
    <source>
        <dbReference type="Proteomes" id="UP001566132"/>
    </source>
</evidence>
<dbReference type="InterPro" id="IPR026521">
    <property type="entry name" value="THAP2"/>
</dbReference>
<dbReference type="PANTHER" id="PTHR47696">
    <property type="entry name" value="THAP DOMAIN-CONTAINING PROTEIN 2"/>
    <property type="match status" value="1"/>
</dbReference>
<dbReference type="Pfam" id="PF05485">
    <property type="entry name" value="THAP"/>
    <property type="match status" value="1"/>
</dbReference>